<dbReference type="InterPro" id="IPR036412">
    <property type="entry name" value="HAD-like_sf"/>
</dbReference>
<dbReference type="InterPro" id="IPR027417">
    <property type="entry name" value="P-loop_NTPase"/>
</dbReference>
<dbReference type="SUPFAM" id="SSF52540">
    <property type="entry name" value="P-loop containing nucleoside triphosphate hydrolases"/>
    <property type="match status" value="1"/>
</dbReference>
<dbReference type="VEuPathDB" id="FungiDB:TSTA_123970"/>
<dbReference type="GeneID" id="8098349"/>
<evidence type="ECO:0000313" key="2">
    <source>
        <dbReference type="EMBL" id="EED18669.1"/>
    </source>
</evidence>
<dbReference type="InterPro" id="IPR050582">
    <property type="entry name" value="HAD-like_SerB"/>
</dbReference>
<feature type="domain" description="Phosphoribosyltransferase" evidence="1">
    <location>
        <begin position="470"/>
        <end position="667"/>
    </location>
</feature>
<sequence>MTEQTPTSPNAKPTVIGLYGIPGCGKTFLLKKLKVILRDDKFIFFDGSDVIKELVPGGLDAFSRFPNSSRKHWRTCAIKKIKKDAEDSGKTAIVAGHFMFWSEVKEKDVVCNEADLNTYTHILYLDVQPKVIAQRRLEDQTRNRANDSMAHLQEWQDYEKSQMRKLCHKNSILFMSLSPRLMDLSMISKLIMDFHYHNEKINSASIDHRLDEIMARMDGPVETMLVLDADRTLTAEDTGKLFWDDDGPGPSRLDGIFRKPLRYSYLAFRQAMLFYEETYDDDEFDRRCRDVATRTSVYPEFLSLLRLVKAEPHVGAVIVTSGLGRVWEKVLQREGLSEKIKVIGGGRLSDRIVVTPSAKEAVVDRLQEHYKTYVWAFGDSPLDIPMLKKANQAIIVVGNKNERSKTMDEALEQAFEDADFKPQQVVLPSDAPPRLDATRLPVMSLTQQQFTADVFTRGRPKQNIDIISATDRTSAKLLMTAMRDARNNGPILCKAHRRVGSYLATEFVSSVIGVEKSTIPHVQGYSTDGYRLFREDQTLIVSLMRGGDPMARGVWDVFPCAMYLHAKNPTDIKCDHLDGQINILLVDSVVNTGKSIAEFVQHIRNLHPTVRVVVVAGVVQAECTSSGHLSQVLAGSYDSLSIVTLRLSQNRYTGSGSTDTGNRLFNTKHLHEPGNKNSHSFTFNQSNLKLLRI</sequence>
<evidence type="ECO:0000259" key="1">
    <source>
        <dbReference type="Pfam" id="PF14681"/>
    </source>
</evidence>
<dbReference type="Gene3D" id="3.40.50.1000">
    <property type="entry name" value="HAD superfamily/HAD-like"/>
    <property type="match status" value="1"/>
</dbReference>
<proteinExistence type="predicted"/>
<dbReference type="GO" id="GO:0005737">
    <property type="term" value="C:cytoplasm"/>
    <property type="evidence" value="ECO:0007669"/>
    <property type="project" value="TreeGrafter"/>
</dbReference>
<dbReference type="HOGENOM" id="CLU_012235_1_0_1"/>
<organism evidence="2 3">
    <name type="scientific">Talaromyces stipitatus (strain ATCC 10500 / CBS 375.48 / QM 6759 / NRRL 1006)</name>
    <name type="common">Penicillium stipitatum</name>
    <dbReference type="NCBI Taxonomy" id="441959"/>
    <lineage>
        <taxon>Eukaryota</taxon>
        <taxon>Fungi</taxon>
        <taxon>Dikarya</taxon>
        <taxon>Ascomycota</taxon>
        <taxon>Pezizomycotina</taxon>
        <taxon>Eurotiomycetes</taxon>
        <taxon>Eurotiomycetidae</taxon>
        <taxon>Eurotiales</taxon>
        <taxon>Trichocomaceae</taxon>
        <taxon>Talaromyces</taxon>
        <taxon>Talaromyces sect. Talaromyces</taxon>
    </lineage>
</organism>
<dbReference type="GO" id="GO:0006564">
    <property type="term" value="P:L-serine biosynthetic process"/>
    <property type="evidence" value="ECO:0007669"/>
    <property type="project" value="TreeGrafter"/>
</dbReference>
<dbReference type="PANTHER" id="PTHR43344:SF20">
    <property type="entry name" value="URACIL PHOSPHORIBOSYLTRANSFERASE"/>
    <property type="match status" value="1"/>
</dbReference>
<dbReference type="InterPro" id="IPR029057">
    <property type="entry name" value="PRTase-like"/>
</dbReference>
<dbReference type="SUPFAM" id="SSF56784">
    <property type="entry name" value="HAD-like"/>
    <property type="match status" value="1"/>
</dbReference>
<dbReference type="OrthoDB" id="5416609at2759"/>
<dbReference type="OMA" id="GHFMFWP"/>
<reference evidence="3" key="1">
    <citation type="journal article" date="2015" name="Genome Announc.">
        <title>Genome sequence of the AIDS-associated pathogen Penicillium marneffei (ATCC18224) and its near taxonomic relative Talaromyces stipitatus (ATCC10500).</title>
        <authorList>
            <person name="Nierman W.C."/>
            <person name="Fedorova-Abrams N.D."/>
            <person name="Andrianopoulos A."/>
        </authorList>
    </citation>
    <scope>NUCLEOTIDE SEQUENCE [LARGE SCALE GENOMIC DNA]</scope>
    <source>
        <strain evidence="3">ATCC 10500 / CBS 375.48 / QM 6759 / NRRL 1006</strain>
    </source>
</reference>
<dbReference type="Pfam" id="PF14681">
    <property type="entry name" value="UPRTase"/>
    <property type="match status" value="1"/>
</dbReference>
<dbReference type="Gene3D" id="3.40.50.2020">
    <property type="match status" value="1"/>
</dbReference>
<name>B8MAW8_TALSN</name>
<dbReference type="Pfam" id="PF13207">
    <property type="entry name" value="AAA_17"/>
    <property type="match status" value="1"/>
</dbReference>
<dbReference type="CDD" id="cd06223">
    <property type="entry name" value="PRTases_typeI"/>
    <property type="match status" value="1"/>
</dbReference>
<dbReference type="AlphaFoldDB" id="B8MAW8"/>
<keyword evidence="3" id="KW-1185">Reference proteome</keyword>
<dbReference type="SUPFAM" id="SSF53271">
    <property type="entry name" value="PRTase-like"/>
    <property type="match status" value="1"/>
</dbReference>
<evidence type="ECO:0000313" key="3">
    <source>
        <dbReference type="Proteomes" id="UP000001745"/>
    </source>
</evidence>
<dbReference type="eggNOG" id="ENOG502SH5I">
    <property type="taxonomic scope" value="Eukaryota"/>
</dbReference>
<protein>
    <recommendedName>
        <fullName evidence="1">Phosphoribosyltransferase domain-containing protein</fullName>
    </recommendedName>
</protein>
<dbReference type="GO" id="GO:0036424">
    <property type="term" value="F:L-phosphoserine phosphatase activity"/>
    <property type="evidence" value="ECO:0007669"/>
    <property type="project" value="TreeGrafter"/>
</dbReference>
<dbReference type="InterPro" id="IPR000836">
    <property type="entry name" value="PRTase_dom"/>
</dbReference>
<dbReference type="Gene3D" id="3.40.50.300">
    <property type="entry name" value="P-loop containing nucleotide triphosphate hydrolases"/>
    <property type="match status" value="1"/>
</dbReference>
<dbReference type="EMBL" id="EQ962655">
    <property type="protein sequence ID" value="EED18669.1"/>
    <property type="molecule type" value="Genomic_DNA"/>
</dbReference>
<dbReference type="InterPro" id="IPR023214">
    <property type="entry name" value="HAD_sf"/>
</dbReference>
<dbReference type="PhylomeDB" id="B8MAW8"/>
<dbReference type="STRING" id="441959.B8MAW8"/>
<dbReference type="GO" id="GO:0000287">
    <property type="term" value="F:magnesium ion binding"/>
    <property type="evidence" value="ECO:0007669"/>
    <property type="project" value="TreeGrafter"/>
</dbReference>
<dbReference type="RefSeq" id="XP_002482661.1">
    <property type="nucleotide sequence ID" value="XM_002482616.1"/>
</dbReference>
<dbReference type="Pfam" id="PF12710">
    <property type="entry name" value="HAD"/>
    <property type="match status" value="1"/>
</dbReference>
<dbReference type="InParanoid" id="B8MAW8"/>
<gene>
    <name evidence="2" type="ORF">TSTA_123970</name>
</gene>
<dbReference type="Proteomes" id="UP000001745">
    <property type="component" value="Unassembled WGS sequence"/>
</dbReference>
<dbReference type="PANTHER" id="PTHR43344">
    <property type="entry name" value="PHOSPHOSERINE PHOSPHATASE"/>
    <property type="match status" value="1"/>
</dbReference>
<accession>B8MAW8</accession>